<dbReference type="KEGG" id="pte:PTT_07088"/>
<gene>
    <name evidence="2" type="ORF">PTT_07088</name>
</gene>
<evidence type="ECO:0000313" key="3">
    <source>
        <dbReference type="Proteomes" id="UP000001067"/>
    </source>
</evidence>
<protein>
    <submittedName>
        <fullName evidence="2">Uncharacterized protein</fullName>
    </submittedName>
</protein>
<dbReference type="Proteomes" id="UP000001067">
    <property type="component" value="Unassembled WGS sequence"/>
</dbReference>
<keyword evidence="3" id="KW-1185">Reference proteome</keyword>
<accession>E3RGX0</accession>
<evidence type="ECO:0000256" key="1">
    <source>
        <dbReference type="SAM" id="Phobius"/>
    </source>
</evidence>
<keyword evidence="1" id="KW-0472">Membrane</keyword>
<organism evidence="3">
    <name type="scientific">Pyrenophora teres f. teres (strain 0-1)</name>
    <name type="common">Barley net blotch fungus</name>
    <name type="synonym">Drechslera teres f. teres</name>
    <dbReference type="NCBI Taxonomy" id="861557"/>
    <lineage>
        <taxon>Eukaryota</taxon>
        <taxon>Fungi</taxon>
        <taxon>Dikarya</taxon>
        <taxon>Ascomycota</taxon>
        <taxon>Pezizomycotina</taxon>
        <taxon>Dothideomycetes</taxon>
        <taxon>Pleosporomycetidae</taxon>
        <taxon>Pleosporales</taxon>
        <taxon>Pleosporineae</taxon>
        <taxon>Pleosporaceae</taxon>
        <taxon>Pyrenophora</taxon>
    </lineage>
</organism>
<dbReference type="HOGENOM" id="CLU_2455869_0_0_1"/>
<feature type="transmembrane region" description="Helical" evidence="1">
    <location>
        <begin position="63"/>
        <end position="83"/>
    </location>
</feature>
<sequence>MFSRSLASSYVLNFVKGLLNVLKVLVSTSAHIAELLGKIGYLRVGGLELVLQGFLFGLSVGKVALVAFEAVLGFLIFIAEVFVDLSLCE</sequence>
<name>E3RGX0_PYRTT</name>
<keyword evidence="1" id="KW-0812">Transmembrane</keyword>
<evidence type="ECO:0000313" key="2">
    <source>
        <dbReference type="EMBL" id="EFQ95029.1"/>
    </source>
</evidence>
<proteinExistence type="predicted"/>
<dbReference type="EMBL" id="GL532975">
    <property type="protein sequence ID" value="EFQ95029.1"/>
    <property type="molecule type" value="Genomic_DNA"/>
</dbReference>
<dbReference type="AlphaFoldDB" id="E3RGX0"/>
<keyword evidence="1" id="KW-1133">Transmembrane helix</keyword>
<reference evidence="2 3" key="1">
    <citation type="journal article" date="2010" name="Genome Biol.">
        <title>A first genome assembly of the barley fungal pathogen Pyrenophora teres f. teres.</title>
        <authorList>
            <person name="Ellwood S.R."/>
            <person name="Liu Z."/>
            <person name="Syme R.A."/>
            <person name="Lai Z."/>
            <person name="Hane J.K."/>
            <person name="Keiper F."/>
            <person name="Moffat C.S."/>
            <person name="Oliver R.P."/>
            <person name="Friesen T.L."/>
        </authorList>
    </citation>
    <scope>NUCLEOTIDE SEQUENCE [LARGE SCALE GENOMIC DNA]</scope>
    <source>
        <strain evidence="2 3">0-1</strain>
    </source>
</reference>